<dbReference type="PANTHER" id="PTHR15481">
    <property type="entry name" value="RIBONUCLEIC ACID BINDING PROTEIN S1"/>
    <property type="match status" value="1"/>
</dbReference>
<feature type="compositionally biased region" description="Basic and acidic residues" evidence="3">
    <location>
        <begin position="171"/>
        <end position="187"/>
    </location>
</feature>
<dbReference type="SUPFAM" id="SSF54928">
    <property type="entry name" value="RNA-binding domain, RBD"/>
    <property type="match status" value="1"/>
</dbReference>
<name>A0A9W7LSW1_HIBTR</name>
<dbReference type="GO" id="GO:0005737">
    <property type="term" value="C:cytoplasm"/>
    <property type="evidence" value="ECO:0007669"/>
    <property type="project" value="TreeGrafter"/>
</dbReference>
<dbReference type="PROSITE" id="PS50102">
    <property type="entry name" value="RRM"/>
    <property type="match status" value="1"/>
</dbReference>
<dbReference type="GO" id="GO:0005654">
    <property type="term" value="C:nucleoplasm"/>
    <property type="evidence" value="ECO:0007669"/>
    <property type="project" value="TreeGrafter"/>
</dbReference>
<dbReference type="PANTHER" id="PTHR15481:SF0">
    <property type="entry name" value="LD23870P-RELATED"/>
    <property type="match status" value="1"/>
</dbReference>
<evidence type="ECO:0000256" key="2">
    <source>
        <dbReference type="PROSITE-ProRule" id="PRU00176"/>
    </source>
</evidence>
<dbReference type="Pfam" id="PF00076">
    <property type="entry name" value="RRM_1"/>
    <property type="match status" value="1"/>
</dbReference>
<evidence type="ECO:0000313" key="6">
    <source>
        <dbReference type="Proteomes" id="UP001165190"/>
    </source>
</evidence>
<accession>A0A9W7LSW1</accession>
<feature type="compositionally biased region" description="Gly residues" evidence="3">
    <location>
        <begin position="129"/>
        <end position="138"/>
    </location>
</feature>
<feature type="domain" description="RRM" evidence="4">
    <location>
        <begin position="29"/>
        <end position="109"/>
    </location>
</feature>
<keyword evidence="6" id="KW-1185">Reference proteome</keyword>
<dbReference type="AlphaFoldDB" id="A0A9W7LSW1"/>
<feature type="region of interest" description="Disordered" evidence="3">
    <location>
        <begin position="108"/>
        <end position="150"/>
    </location>
</feature>
<dbReference type="EMBL" id="BSYR01000012">
    <property type="protein sequence ID" value="GMI75949.1"/>
    <property type="molecule type" value="Genomic_DNA"/>
</dbReference>
<dbReference type="Proteomes" id="UP001165190">
    <property type="component" value="Unassembled WGS sequence"/>
</dbReference>
<evidence type="ECO:0000256" key="1">
    <source>
        <dbReference type="ARBA" id="ARBA00022884"/>
    </source>
</evidence>
<feature type="compositionally biased region" description="Basic and acidic residues" evidence="3">
    <location>
        <begin position="139"/>
        <end position="150"/>
    </location>
</feature>
<evidence type="ECO:0000313" key="5">
    <source>
        <dbReference type="EMBL" id="GMI75949.1"/>
    </source>
</evidence>
<evidence type="ECO:0000256" key="3">
    <source>
        <dbReference type="SAM" id="MobiDB-lite"/>
    </source>
</evidence>
<protein>
    <recommendedName>
        <fullName evidence="4">RRM domain-containing protein</fullName>
    </recommendedName>
</protein>
<organism evidence="5 6">
    <name type="scientific">Hibiscus trionum</name>
    <name type="common">Flower of an hour</name>
    <dbReference type="NCBI Taxonomy" id="183268"/>
    <lineage>
        <taxon>Eukaryota</taxon>
        <taxon>Viridiplantae</taxon>
        <taxon>Streptophyta</taxon>
        <taxon>Embryophyta</taxon>
        <taxon>Tracheophyta</taxon>
        <taxon>Spermatophyta</taxon>
        <taxon>Magnoliopsida</taxon>
        <taxon>eudicotyledons</taxon>
        <taxon>Gunneridae</taxon>
        <taxon>Pentapetalae</taxon>
        <taxon>rosids</taxon>
        <taxon>malvids</taxon>
        <taxon>Malvales</taxon>
        <taxon>Malvaceae</taxon>
        <taxon>Malvoideae</taxon>
        <taxon>Hibiscus</taxon>
    </lineage>
</organism>
<evidence type="ECO:0000259" key="4">
    <source>
        <dbReference type="PROSITE" id="PS50102"/>
    </source>
</evidence>
<reference evidence="5" key="1">
    <citation type="submission" date="2023-05" db="EMBL/GenBank/DDBJ databases">
        <title>Genome and transcriptome analyses reveal genes involved in the formation of fine ridges on petal epidermal cells in Hibiscus trionum.</title>
        <authorList>
            <person name="Koshimizu S."/>
            <person name="Masuda S."/>
            <person name="Ishii T."/>
            <person name="Shirasu K."/>
            <person name="Hoshino A."/>
            <person name="Arita M."/>
        </authorList>
    </citation>
    <scope>NUCLEOTIDE SEQUENCE</scope>
    <source>
        <strain evidence="5">Hamamatsu line</strain>
    </source>
</reference>
<dbReference type="CDD" id="cd00590">
    <property type="entry name" value="RRM_SF"/>
    <property type="match status" value="1"/>
</dbReference>
<dbReference type="GO" id="GO:0003723">
    <property type="term" value="F:RNA binding"/>
    <property type="evidence" value="ECO:0007669"/>
    <property type="project" value="UniProtKB-UniRule"/>
</dbReference>
<dbReference type="GO" id="GO:0061574">
    <property type="term" value="C:ASAP complex"/>
    <property type="evidence" value="ECO:0007669"/>
    <property type="project" value="TreeGrafter"/>
</dbReference>
<keyword evidence="1 2" id="KW-0694">RNA-binding</keyword>
<dbReference type="Gene3D" id="3.30.70.330">
    <property type="match status" value="1"/>
</dbReference>
<gene>
    <name evidence="5" type="ORF">HRI_001264200</name>
</gene>
<dbReference type="SMART" id="SM00360">
    <property type="entry name" value="RRM"/>
    <property type="match status" value="1"/>
</dbReference>
<dbReference type="GO" id="GO:0000398">
    <property type="term" value="P:mRNA splicing, via spliceosome"/>
    <property type="evidence" value="ECO:0007669"/>
    <property type="project" value="TreeGrafter"/>
</dbReference>
<dbReference type="InterPro" id="IPR035979">
    <property type="entry name" value="RBD_domain_sf"/>
</dbReference>
<dbReference type="InterPro" id="IPR012677">
    <property type="entry name" value="Nucleotide-bd_a/b_plait_sf"/>
</dbReference>
<dbReference type="OrthoDB" id="999103at2759"/>
<comment type="caution">
    <text evidence="5">The sequence shown here is derived from an EMBL/GenBank/DDBJ whole genome shotgun (WGS) entry which is preliminary data.</text>
</comment>
<sequence>MESEKVANQESEKAVNQEKSRSNVDVNRWVIFIDNLSRRVSRVALKELFEHYGSVQKIFIPMVNNKPKYRFCTFALIHMGNEKDMIRAIEKTHNSLIDGRKVAVSKAKFPEPRKTLNAQQRKNDEYGPSSGGSRSGGKGKAEKNQRSFKPAWRDKRSFKEVLLNGSSKKRNSSEGRTNDNNTKPDARKKGSLLDIAIPVSENQWIKNYMICIIKSSFDREFVQKALASDGLKVRLAKCGVQDNFCVITFNSLVEKDNAWEIKKEELSFWFEYLDFDVTIDGIPWGFCVVSLLGVPIQCWYEGFFTELAKRWGVLIKIHEQTLHKLDLFKAKLLLRTPSQFDIPSSISLQINCIKYLIGIKMNETFPENEFMESGNEDVPFADVWPEQDNTGRTFQDAEDR</sequence>
<proteinExistence type="predicted"/>
<dbReference type="InterPro" id="IPR000504">
    <property type="entry name" value="RRM_dom"/>
</dbReference>
<feature type="region of interest" description="Disordered" evidence="3">
    <location>
        <begin position="163"/>
        <end position="187"/>
    </location>
</feature>